<gene>
    <name evidence="1" type="ORF">E2C01_075879</name>
</gene>
<dbReference type="AlphaFoldDB" id="A0A5B7IBT6"/>
<evidence type="ECO:0000313" key="2">
    <source>
        <dbReference type="Proteomes" id="UP000324222"/>
    </source>
</evidence>
<organism evidence="1 2">
    <name type="scientific">Portunus trituberculatus</name>
    <name type="common">Swimming crab</name>
    <name type="synonym">Neptunus trituberculatus</name>
    <dbReference type="NCBI Taxonomy" id="210409"/>
    <lineage>
        <taxon>Eukaryota</taxon>
        <taxon>Metazoa</taxon>
        <taxon>Ecdysozoa</taxon>
        <taxon>Arthropoda</taxon>
        <taxon>Crustacea</taxon>
        <taxon>Multicrustacea</taxon>
        <taxon>Malacostraca</taxon>
        <taxon>Eumalacostraca</taxon>
        <taxon>Eucarida</taxon>
        <taxon>Decapoda</taxon>
        <taxon>Pleocyemata</taxon>
        <taxon>Brachyura</taxon>
        <taxon>Eubrachyura</taxon>
        <taxon>Portunoidea</taxon>
        <taxon>Portunidae</taxon>
        <taxon>Portuninae</taxon>
        <taxon>Portunus</taxon>
    </lineage>
</organism>
<dbReference type="EMBL" id="VSRR010056467">
    <property type="protein sequence ID" value="MPC81272.1"/>
    <property type="molecule type" value="Genomic_DNA"/>
</dbReference>
<evidence type="ECO:0000313" key="1">
    <source>
        <dbReference type="EMBL" id="MPC81272.1"/>
    </source>
</evidence>
<sequence length="75" mass="7928">MPGGQMASFFMQPLSHYVAVSSSSDPSPSASIHCIILNSQLDLVTPCYVSPSHSLSPNTPMAKIYKDDSKVGDGV</sequence>
<accession>A0A5B7IBT6</accession>
<comment type="caution">
    <text evidence="1">The sequence shown here is derived from an EMBL/GenBank/DDBJ whole genome shotgun (WGS) entry which is preliminary data.</text>
</comment>
<name>A0A5B7IBT6_PORTR</name>
<proteinExistence type="predicted"/>
<protein>
    <submittedName>
        <fullName evidence="1">Uncharacterized protein</fullName>
    </submittedName>
</protein>
<reference evidence="1 2" key="1">
    <citation type="submission" date="2019-05" db="EMBL/GenBank/DDBJ databases">
        <title>Another draft genome of Portunus trituberculatus and its Hox gene families provides insights of decapod evolution.</title>
        <authorList>
            <person name="Jeong J.-H."/>
            <person name="Song I."/>
            <person name="Kim S."/>
            <person name="Choi T."/>
            <person name="Kim D."/>
            <person name="Ryu S."/>
            <person name="Kim W."/>
        </authorList>
    </citation>
    <scope>NUCLEOTIDE SEQUENCE [LARGE SCALE GENOMIC DNA]</scope>
    <source>
        <tissue evidence="1">Muscle</tissue>
    </source>
</reference>
<dbReference type="Proteomes" id="UP000324222">
    <property type="component" value="Unassembled WGS sequence"/>
</dbReference>
<keyword evidence="2" id="KW-1185">Reference proteome</keyword>